<dbReference type="RefSeq" id="WP_210352888.1">
    <property type="nucleotide sequence ID" value="NZ_JAEQMU010000001.1"/>
</dbReference>
<name>A0ABW5L865_9SPHI</name>
<organism evidence="1 2">
    <name type="scientific">Sphingobacterium tabacisoli</name>
    <dbReference type="NCBI Taxonomy" id="2044855"/>
    <lineage>
        <taxon>Bacteria</taxon>
        <taxon>Pseudomonadati</taxon>
        <taxon>Bacteroidota</taxon>
        <taxon>Sphingobacteriia</taxon>
        <taxon>Sphingobacteriales</taxon>
        <taxon>Sphingobacteriaceae</taxon>
        <taxon>Sphingobacterium</taxon>
    </lineage>
</organism>
<reference evidence="2" key="1">
    <citation type="journal article" date="2019" name="Int. J. Syst. Evol. Microbiol.">
        <title>The Global Catalogue of Microorganisms (GCM) 10K type strain sequencing project: providing services to taxonomists for standard genome sequencing and annotation.</title>
        <authorList>
            <consortium name="The Broad Institute Genomics Platform"/>
            <consortium name="The Broad Institute Genome Sequencing Center for Infectious Disease"/>
            <person name="Wu L."/>
            <person name="Ma J."/>
        </authorList>
    </citation>
    <scope>NUCLEOTIDE SEQUENCE [LARGE SCALE GENOMIC DNA]</scope>
    <source>
        <strain evidence="2">KCTC 52298</strain>
    </source>
</reference>
<protein>
    <recommendedName>
        <fullName evidence="3">SIR2-like domain-containing protein</fullName>
    </recommendedName>
</protein>
<comment type="caution">
    <text evidence="1">The sequence shown here is derived from an EMBL/GenBank/DDBJ whole genome shotgun (WGS) entry which is preliminary data.</text>
</comment>
<sequence>MKSREEREYEDRVKRRVLILRDLMKEGKIVYDKGMQDVLEESFSKARFDKDGNPDLSTIDGVIRSLALMAEHFDHKEKAKGAISLHEIQEHYFKIFEINFGSIYDMMIEAKSTPHNIAEFFAYEQPNDDIERSIEPLIHCINEFWKEVAEAGYYHLQDQYNTVKAVFGGDLFPSHCENIASKCGIYTDTIILPCPIIRSRHMFKVWDKNQRVYYILKHALNILQYKTLALADFENPIVVILADKEMMHEHYFNQVYELGESDSLYHASKVFGRNFSSFDELIKFGEELNTIEKVIKEIKDPSRVLFDTDIKDSLAQQIENQTKGLAGKTFNTNNPGLIVSLVGLGRMSISNELLLKSMNIGGGIPLIDAPTSWQYFKWKLEYDGERTLSESVVTNSHILQALNSLKNTNLRWIGRIPPEGLIEIRKSGAINDIRNILSDSIDKIALASYLDYASTTARVYDNLNRAFTDHDKAIKKLVAKKWKIAGKDFGSWLVMGTFEIASAYTGTPLYGVSTAILSQLFDAPKLKDLAKSVKSIKEIEKEKQNMMKSPLGMMIQYRE</sequence>
<dbReference type="EMBL" id="JBHULD010000018">
    <property type="protein sequence ID" value="MFD2556032.1"/>
    <property type="molecule type" value="Genomic_DNA"/>
</dbReference>
<evidence type="ECO:0008006" key="3">
    <source>
        <dbReference type="Google" id="ProtNLM"/>
    </source>
</evidence>
<proteinExistence type="predicted"/>
<accession>A0ABW5L865</accession>
<dbReference type="Proteomes" id="UP001597440">
    <property type="component" value="Unassembled WGS sequence"/>
</dbReference>
<gene>
    <name evidence="1" type="ORF">ACFSQW_16690</name>
</gene>
<keyword evidence="2" id="KW-1185">Reference proteome</keyword>
<evidence type="ECO:0000313" key="2">
    <source>
        <dbReference type="Proteomes" id="UP001597440"/>
    </source>
</evidence>
<evidence type="ECO:0000313" key="1">
    <source>
        <dbReference type="EMBL" id="MFD2556032.1"/>
    </source>
</evidence>